<dbReference type="InterPro" id="IPR049492">
    <property type="entry name" value="BD-FAE-like_dom"/>
</dbReference>
<dbReference type="GO" id="GO:0004061">
    <property type="term" value="F:arylformamidase activity"/>
    <property type="evidence" value="ECO:0007669"/>
    <property type="project" value="UniProtKB-EC"/>
</dbReference>
<proteinExistence type="predicted"/>
<feature type="domain" description="BD-FAE-like" evidence="2">
    <location>
        <begin position="172"/>
        <end position="267"/>
    </location>
</feature>
<evidence type="ECO:0000313" key="3">
    <source>
        <dbReference type="EMBL" id="MBB3139290.1"/>
    </source>
</evidence>
<organism evidence="3 4">
    <name type="scientific">Halomonas organivorans</name>
    <dbReference type="NCBI Taxonomy" id="257772"/>
    <lineage>
        <taxon>Bacteria</taxon>
        <taxon>Pseudomonadati</taxon>
        <taxon>Pseudomonadota</taxon>
        <taxon>Gammaproteobacteria</taxon>
        <taxon>Oceanospirillales</taxon>
        <taxon>Halomonadaceae</taxon>
        <taxon>Halomonas</taxon>
    </lineage>
</organism>
<evidence type="ECO:0000313" key="4">
    <source>
        <dbReference type="Proteomes" id="UP000525987"/>
    </source>
</evidence>
<comment type="caution">
    <text evidence="3">The sequence shown here is derived from an EMBL/GenBank/DDBJ whole genome shotgun (WGS) entry which is preliminary data.</text>
</comment>
<dbReference type="EC" id="3.5.1.9" evidence="3"/>
<keyword evidence="1 3" id="KW-0378">Hydrolase</keyword>
<evidence type="ECO:0000259" key="2">
    <source>
        <dbReference type="Pfam" id="PF20434"/>
    </source>
</evidence>
<dbReference type="SUPFAM" id="SSF53474">
    <property type="entry name" value="alpha/beta-Hydrolases"/>
    <property type="match status" value="1"/>
</dbReference>
<accession>A0A7W5BUJ2</accession>
<keyword evidence="4" id="KW-1185">Reference proteome</keyword>
<dbReference type="AlphaFoldDB" id="A0A7W5BUJ2"/>
<sequence length="393" mass="42876">MTTTTLRAESALHDDTAAAMLDAYREAVVALLGRFKAERRSPAEISRLTVTSPGGCLDPCDPACDRLWREVFGGFKPVEFMTESASAPRVTLTLALDQGATASPRDEPVWHGLTPAEVNAAYSARAAVPDHLDIFARWRKAGERFLAAHEVQQDQAYGDAPEQCLDFFPASRPDVPLLVFIHGGYWQAMDKAEHAPLIEGHLDAGWAVALLNYRLCPEATITDQVEDVRLALRHLWHRAERYGVDRSRIQVCGHSAGGHLGACLASTDWPALDPAMPAAPLHSALLVSGLFELEPMRHMSFSHLLGLPDADTARALSPMFDTPNPGLRLHLAVGAQESEEFYWQSRALAERWGADLEGIAVSRVPGTHHFSVMETLADGELLAASRALMAPRG</sequence>
<dbReference type="EMBL" id="JACHXM010000001">
    <property type="protein sequence ID" value="MBB3139290.1"/>
    <property type="molecule type" value="Genomic_DNA"/>
</dbReference>
<protein>
    <submittedName>
        <fullName evidence="3">Arylformamidase</fullName>
        <ecNumber evidence="3">3.5.1.9</ecNumber>
    </submittedName>
</protein>
<dbReference type="Gene3D" id="3.40.50.1820">
    <property type="entry name" value="alpha/beta hydrolase"/>
    <property type="match status" value="1"/>
</dbReference>
<dbReference type="RefSeq" id="WP_183385718.1">
    <property type="nucleotide sequence ID" value="NZ_JACHXM010000001.1"/>
</dbReference>
<dbReference type="Pfam" id="PF20434">
    <property type="entry name" value="BD-FAE"/>
    <property type="match status" value="1"/>
</dbReference>
<dbReference type="PANTHER" id="PTHR48081:SF33">
    <property type="entry name" value="KYNURENINE FORMAMIDASE"/>
    <property type="match status" value="1"/>
</dbReference>
<dbReference type="Proteomes" id="UP000525987">
    <property type="component" value="Unassembled WGS sequence"/>
</dbReference>
<dbReference type="PANTHER" id="PTHR48081">
    <property type="entry name" value="AB HYDROLASE SUPERFAMILY PROTEIN C4A8.06C"/>
    <property type="match status" value="1"/>
</dbReference>
<reference evidence="3 4" key="1">
    <citation type="submission" date="2020-08" db="EMBL/GenBank/DDBJ databases">
        <title>Genomic Encyclopedia of Type Strains, Phase III (KMG-III): the genomes of soil and plant-associated and newly described type strains.</title>
        <authorList>
            <person name="Whitman W."/>
        </authorList>
    </citation>
    <scope>NUCLEOTIDE SEQUENCE [LARGE SCALE GENOMIC DNA]</scope>
    <source>
        <strain evidence="3 4">CECT 5995</strain>
    </source>
</reference>
<name>A0A7W5BUJ2_9GAMM</name>
<dbReference type="InterPro" id="IPR050300">
    <property type="entry name" value="GDXG_lipolytic_enzyme"/>
</dbReference>
<gene>
    <name evidence="3" type="ORF">FHR96_000136</name>
</gene>
<evidence type="ECO:0000256" key="1">
    <source>
        <dbReference type="ARBA" id="ARBA00022801"/>
    </source>
</evidence>
<dbReference type="InterPro" id="IPR029058">
    <property type="entry name" value="AB_hydrolase_fold"/>
</dbReference>